<evidence type="ECO:0000256" key="3">
    <source>
        <dbReference type="ARBA" id="ARBA00022448"/>
    </source>
</evidence>
<accession>A0A2H0UK75</accession>
<feature type="transmembrane region" description="Helical" evidence="10">
    <location>
        <begin position="227"/>
        <end position="256"/>
    </location>
</feature>
<protein>
    <recommendedName>
        <fullName evidence="11">Type II secretion system protein GspF domain-containing protein</fullName>
    </recommendedName>
</protein>
<evidence type="ECO:0000256" key="1">
    <source>
        <dbReference type="ARBA" id="ARBA00004651"/>
    </source>
</evidence>
<proteinExistence type="inferred from homology"/>
<feature type="region of interest" description="Disordered" evidence="9">
    <location>
        <begin position="17"/>
        <end position="65"/>
    </location>
</feature>
<keyword evidence="4" id="KW-1003">Cell membrane</keyword>
<evidence type="ECO:0000256" key="6">
    <source>
        <dbReference type="ARBA" id="ARBA00022989"/>
    </source>
</evidence>
<reference evidence="13" key="1">
    <citation type="submission" date="2017-09" db="EMBL/GenBank/DDBJ databases">
        <title>Depth-based differentiation of microbial function through sediment-hosted aquifers and enrichment of novel symbionts in the deep terrestrial subsurface.</title>
        <authorList>
            <person name="Probst A.J."/>
            <person name="Ladd B."/>
            <person name="Jarett J.K."/>
            <person name="Geller-Mcgrath D.E."/>
            <person name="Sieber C.M.K."/>
            <person name="Emerson J.B."/>
            <person name="Anantharaman K."/>
            <person name="Thomas B.C."/>
            <person name="Malmstrom R."/>
            <person name="Stieglmeier M."/>
            <person name="Klingl A."/>
            <person name="Woyke T."/>
            <person name="Ryan C.M."/>
            <person name="Banfield J.F."/>
        </authorList>
    </citation>
    <scope>NUCLEOTIDE SEQUENCE [LARGE SCALE GENOMIC DNA]</scope>
</reference>
<evidence type="ECO:0000256" key="10">
    <source>
        <dbReference type="SAM" id="Phobius"/>
    </source>
</evidence>
<feature type="compositionally biased region" description="Low complexity" evidence="9">
    <location>
        <begin position="17"/>
        <end position="42"/>
    </location>
</feature>
<evidence type="ECO:0000256" key="2">
    <source>
        <dbReference type="ARBA" id="ARBA00005745"/>
    </source>
</evidence>
<evidence type="ECO:0000256" key="4">
    <source>
        <dbReference type="ARBA" id="ARBA00022475"/>
    </source>
</evidence>
<dbReference type="InterPro" id="IPR042094">
    <property type="entry name" value="T2SS_GspF_sf"/>
</dbReference>
<evidence type="ECO:0000313" key="12">
    <source>
        <dbReference type="EMBL" id="PIR86799.1"/>
    </source>
</evidence>
<dbReference type="Proteomes" id="UP000229526">
    <property type="component" value="Unassembled WGS sequence"/>
</dbReference>
<comment type="caution">
    <text evidence="12">The sequence shown here is derived from an EMBL/GenBank/DDBJ whole genome shotgun (WGS) entry which is preliminary data.</text>
</comment>
<dbReference type="AlphaFoldDB" id="A0A2H0UK75"/>
<evidence type="ECO:0000256" key="9">
    <source>
        <dbReference type="SAM" id="MobiDB-lite"/>
    </source>
</evidence>
<dbReference type="InterPro" id="IPR018076">
    <property type="entry name" value="T2SS_GspF_dom"/>
</dbReference>
<dbReference type="EMBL" id="PFBD01000025">
    <property type="protein sequence ID" value="PIR86799.1"/>
    <property type="molecule type" value="Genomic_DNA"/>
</dbReference>
<feature type="compositionally biased region" description="Basic and acidic residues" evidence="9">
    <location>
        <begin position="56"/>
        <end position="65"/>
    </location>
</feature>
<keyword evidence="6 10" id="KW-1133">Transmembrane helix</keyword>
<dbReference type="GO" id="GO:0009306">
    <property type="term" value="P:protein secretion"/>
    <property type="evidence" value="ECO:0007669"/>
    <property type="project" value="InterPro"/>
</dbReference>
<dbReference type="GO" id="GO:0005886">
    <property type="term" value="C:plasma membrane"/>
    <property type="evidence" value="ECO:0007669"/>
    <property type="project" value="UniProtKB-SubCell"/>
</dbReference>
<dbReference type="InterPro" id="IPR001992">
    <property type="entry name" value="T2SS_GspF/T4SS_PilC_CS"/>
</dbReference>
<feature type="domain" description="Type II secretion system protein GspF" evidence="11">
    <location>
        <begin position="85"/>
        <end position="208"/>
    </location>
</feature>
<dbReference type="PANTHER" id="PTHR30012">
    <property type="entry name" value="GENERAL SECRETION PATHWAY PROTEIN"/>
    <property type="match status" value="1"/>
</dbReference>
<keyword evidence="3 8" id="KW-0813">Transport</keyword>
<dbReference type="Pfam" id="PF00482">
    <property type="entry name" value="T2SSF"/>
    <property type="match status" value="2"/>
</dbReference>
<dbReference type="InterPro" id="IPR003004">
    <property type="entry name" value="GspF/PilC"/>
</dbReference>
<dbReference type="PRINTS" id="PR00812">
    <property type="entry name" value="BCTERIALGSPF"/>
</dbReference>
<feature type="domain" description="Type II secretion system protein GspF" evidence="11">
    <location>
        <begin position="289"/>
        <end position="411"/>
    </location>
</feature>
<evidence type="ECO:0000313" key="13">
    <source>
        <dbReference type="Proteomes" id="UP000229526"/>
    </source>
</evidence>
<organism evidence="12 13">
    <name type="scientific">Candidatus Harrisonbacteria bacterium CG10_big_fil_rev_8_21_14_0_10_49_15</name>
    <dbReference type="NCBI Taxonomy" id="1974587"/>
    <lineage>
        <taxon>Bacteria</taxon>
        <taxon>Candidatus Harrisoniibacteriota</taxon>
    </lineage>
</organism>
<keyword evidence="7 10" id="KW-0472">Membrane</keyword>
<gene>
    <name evidence="12" type="ORF">COU11_03785</name>
</gene>
<comment type="subcellular location">
    <subcellularLocation>
        <location evidence="1 8">Cell membrane</location>
        <topology evidence="1 8">Multi-pass membrane protein</topology>
    </subcellularLocation>
</comment>
<comment type="similarity">
    <text evidence="2 8">Belongs to the GSP F family.</text>
</comment>
<dbReference type="PROSITE" id="PS00874">
    <property type="entry name" value="T2SP_F"/>
    <property type="match status" value="1"/>
</dbReference>
<name>A0A2H0UK75_9BACT</name>
<evidence type="ECO:0000256" key="8">
    <source>
        <dbReference type="RuleBase" id="RU003923"/>
    </source>
</evidence>
<sequence length="421" mass="46464">MGVFNKLFKKKVVAEAPSAKPQAVKSAAKAADPKAPAPASVPTQKKKGAITPAQEAADKEENEQLKKANSGGFLMHVSLEDKVMFARHLAIGIKSGMSLQDSLRLIRDQSTSKSFKFILSRLLDDTANGMFLSASMEQYANIFGQLFINIVRVGESSGTLTENLNYLASELKKKRELRSKVRGAMIYPIVILVATLVIVGILMIGIFPKILPVFANMKITLPITTKLLIAISEFLTGYSLFVVTGILVVIIALILLHRVEGYRHAWHHLLLHLPIVGGISRKVNMASMSRIMGLLLASGVKIIEAVNITADALENRVYQHELRTAGETLRRGEFFSLYLAKRPHLFPPIFTNMVQVGENTGNLTENLDYLSEFYQEDVEQVLKNLSSIVEPFLLLFMGLLVGFIALSVITPIYQISQSLTL</sequence>
<evidence type="ECO:0000256" key="7">
    <source>
        <dbReference type="ARBA" id="ARBA00023136"/>
    </source>
</evidence>
<feature type="transmembrane region" description="Helical" evidence="10">
    <location>
        <begin position="184"/>
        <end position="207"/>
    </location>
</feature>
<evidence type="ECO:0000259" key="11">
    <source>
        <dbReference type="Pfam" id="PF00482"/>
    </source>
</evidence>
<dbReference type="PANTHER" id="PTHR30012:SF0">
    <property type="entry name" value="TYPE II SECRETION SYSTEM PROTEIN F-RELATED"/>
    <property type="match status" value="1"/>
</dbReference>
<keyword evidence="5 8" id="KW-0812">Transmembrane</keyword>
<evidence type="ECO:0000256" key="5">
    <source>
        <dbReference type="ARBA" id="ARBA00022692"/>
    </source>
</evidence>
<dbReference type="Gene3D" id="1.20.81.30">
    <property type="entry name" value="Type II secretion system (T2SS), domain F"/>
    <property type="match status" value="2"/>
</dbReference>
<feature type="transmembrane region" description="Helical" evidence="10">
    <location>
        <begin position="392"/>
        <end position="413"/>
    </location>
</feature>